<proteinExistence type="inferred from homology"/>
<feature type="DNA-binding region" description="Homeobox" evidence="9">
    <location>
        <begin position="202"/>
        <end position="261"/>
    </location>
</feature>
<evidence type="ECO:0000256" key="4">
    <source>
        <dbReference type="ARBA" id="ARBA00023015"/>
    </source>
</evidence>
<dbReference type="InterPro" id="IPR023339">
    <property type="entry name" value="CVC"/>
</dbReference>
<sequence length="381" mass="42538">MSLAHLHMTYAAAATSASNQRLLFNQFNPAHYANSQPYYPSCQTHGVAQPAHHQRSNFAIHEILGLNSPTGQTSFNPFLLNLPTVSPTDTQTSNNSSLTSLESPADLRQTPNGQGVDEQSLMNRANEAAAYAAAYGAYFTRTNFMNNFTNYEPSNLKVHNTSLSVNSDDDNESLDDENVCEDKVEGSGSAGGGKESKKRKKKRRHRTIFSSQQIEELEKAFKDAHYPDVYAREMLAVKTDLSEDRIQVWFQNRRAKWRKTEKTWGRATVMAEYGLYGAMVRHSLPLPDTIVKSAESGIDGSCAPWLLGMHRKSLEAAEHIRKNESFSSCENTNEAFGCGKSEENRPVANGDQFARTKKPKPNQEKKEKVDSREACQYGQNV</sequence>
<dbReference type="GO" id="GO:0000981">
    <property type="term" value="F:DNA-binding transcription factor activity, RNA polymerase II-specific"/>
    <property type="evidence" value="ECO:0007669"/>
    <property type="project" value="InterPro"/>
</dbReference>
<dbReference type="PANTHER" id="PTHR46892:SF3">
    <property type="entry name" value="VISUAL SYSTEM HOMEOBOX 2"/>
    <property type="match status" value="1"/>
</dbReference>
<dbReference type="InterPro" id="IPR052294">
    <property type="entry name" value="VSX_homeobox_regulators"/>
</dbReference>
<feature type="compositionally biased region" description="Basic residues" evidence="11">
    <location>
        <begin position="196"/>
        <end position="206"/>
    </location>
</feature>
<evidence type="ECO:0000259" key="12">
    <source>
        <dbReference type="PROSITE" id="PS50071"/>
    </source>
</evidence>
<protein>
    <submittedName>
        <fullName evidence="14">Visual system homeobox</fullName>
    </submittedName>
</protein>
<evidence type="ECO:0000256" key="11">
    <source>
        <dbReference type="SAM" id="MobiDB-lite"/>
    </source>
</evidence>
<dbReference type="GO" id="GO:0005634">
    <property type="term" value="C:nucleus"/>
    <property type="evidence" value="ECO:0007669"/>
    <property type="project" value="UniProtKB-SubCell"/>
</dbReference>
<feature type="compositionally biased region" description="Basic and acidic residues" evidence="11">
    <location>
        <begin position="361"/>
        <end position="373"/>
    </location>
</feature>
<evidence type="ECO:0000313" key="15">
    <source>
        <dbReference type="Proteomes" id="UP000276133"/>
    </source>
</evidence>
<dbReference type="PROSITE" id="PS00027">
    <property type="entry name" value="HOMEOBOX_1"/>
    <property type="match status" value="1"/>
</dbReference>
<keyword evidence="4" id="KW-0805">Transcription regulation</keyword>
<evidence type="ECO:0000256" key="1">
    <source>
        <dbReference type="ARBA" id="ARBA00004123"/>
    </source>
</evidence>
<feature type="compositionally biased region" description="Acidic residues" evidence="11">
    <location>
        <begin position="167"/>
        <end position="179"/>
    </location>
</feature>
<evidence type="ECO:0000256" key="3">
    <source>
        <dbReference type="ARBA" id="ARBA00022473"/>
    </source>
</evidence>
<comment type="subcellular location">
    <subcellularLocation>
        <location evidence="1 9 10">Nucleus</location>
    </subcellularLocation>
</comment>
<dbReference type="STRING" id="10195.A0A3M7SPI7"/>
<dbReference type="Gene3D" id="1.10.10.60">
    <property type="entry name" value="Homeodomain-like"/>
    <property type="match status" value="1"/>
</dbReference>
<feature type="region of interest" description="Disordered" evidence="11">
    <location>
        <begin position="337"/>
        <end position="381"/>
    </location>
</feature>
<dbReference type="OrthoDB" id="6159439at2759"/>
<dbReference type="PANTHER" id="PTHR46892">
    <property type="entry name" value="VISUAL SYSTEM HOMEOBOX 2"/>
    <property type="match status" value="1"/>
</dbReference>
<dbReference type="CDD" id="cd00086">
    <property type="entry name" value="homeodomain"/>
    <property type="match status" value="1"/>
</dbReference>
<feature type="compositionally biased region" description="Low complexity" evidence="11">
    <location>
        <begin position="92"/>
        <end position="101"/>
    </location>
</feature>
<keyword evidence="15" id="KW-1185">Reference proteome</keyword>
<comment type="caution">
    <text evidence="14">The sequence shown here is derived from an EMBL/GenBank/DDBJ whole genome shotgun (WGS) entry which is preliminary data.</text>
</comment>
<accession>A0A3M7SPI7</accession>
<dbReference type="InterPro" id="IPR009057">
    <property type="entry name" value="Homeodomain-like_sf"/>
</dbReference>
<dbReference type="GO" id="GO:1990837">
    <property type="term" value="F:sequence-specific double-stranded DNA binding"/>
    <property type="evidence" value="ECO:0007669"/>
    <property type="project" value="TreeGrafter"/>
</dbReference>
<feature type="region of interest" description="Disordered" evidence="11">
    <location>
        <begin position="162"/>
        <end position="206"/>
    </location>
</feature>
<evidence type="ECO:0000256" key="8">
    <source>
        <dbReference type="ARBA" id="ARBA00023242"/>
    </source>
</evidence>
<evidence type="ECO:0000259" key="13">
    <source>
        <dbReference type="PROSITE" id="PS51496"/>
    </source>
</evidence>
<evidence type="ECO:0000256" key="9">
    <source>
        <dbReference type="PROSITE-ProRule" id="PRU00108"/>
    </source>
</evidence>
<dbReference type="InterPro" id="IPR001356">
    <property type="entry name" value="HD"/>
</dbReference>
<keyword evidence="8 9" id="KW-0539">Nucleus</keyword>
<dbReference type="Pfam" id="PF00046">
    <property type="entry name" value="Homeodomain"/>
    <property type="match status" value="1"/>
</dbReference>
<keyword evidence="3" id="KW-0217">Developmental protein</keyword>
<dbReference type="SUPFAM" id="SSF46689">
    <property type="entry name" value="Homeodomain-like"/>
    <property type="match status" value="1"/>
</dbReference>
<dbReference type="Proteomes" id="UP000276133">
    <property type="component" value="Unassembled WGS sequence"/>
</dbReference>
<comment type="similarity">
    <text evidence="2">Belongs to the paired homeobox family.</text>
</comment>
<feature type="domain" description="CVC" evidence="13">
    <location>
        <begin position="262"/>
        <end position="315"/>
    </location>
</feature>
<keyword evidence="6 9" id="KW-0371">Homeobox</keyword>
<keyword evidence="7" id="KW-0804">Transcription</keyword>
<dbReference type="FunFam" id="1.10.10.60:FF:000065">
    <property type="entry name" value="Visual system homeobox 1"/>
    <property type="match status" value="1"/>
</dbReference>
<name>A0A3M7SPI7_BRAPC</name>
<evidence type="ECO:0000256" key="10">
    <source>
        <dbReference type="RuleBase" id="RU000682"/>
    </source>
</evidence>
<organism evidence="14 15">
    <name type="scientific">Brachionus plicatilis</name>
    <name type="common">Marine rotifer</name>
    <name type="synonym">Brachionus muelleri</name>
    <dbReference type="NCBI Taxonomy" id="10195"/>
    <lineage>
        <taxon>Eukaryota</taxon>
        <taxon>Metazoa</taxon>
        <taxon>Spiralia</taxon>
        <taxon>Gnathifera</taxon>
        <taxon>Rotifera</taxon>
        <taxon>Eurotatoria</taxon>
        <taxon>Monogononta</taxon>
        <taxon>Pseudotrocha</taxon>
        <taxon>Ploima</taxon>
        <taxon>Brachionidae</taxon>
        <taxon>Brachionus</taxon>
    </lineage>
</organism>
<dbReference type="PROSITE" id="PS51496">
    <property type="entry name" value="CVC"/>
    <property type="match status" value="1"/>
</dbReference>
<dbReference type="PROSITE" id="PS50071">
    <property type="entry name" value="HOMEOBOX_2"/>
    <property type="match status" value="1"/>
</dbReference>
<evidence type="ECO:0000256" key="7">
    <source>
        <dbReference type="ARBA" id="ARBA00023163"/>
    </source>
</evidence>
<dbReference type="InterPro" id="IPR017970">
    <property type="entry name" value="Homeobox_CS"/>
</dbReference>
<feature type="domain" description="Homeobox" evidence="12">
    <location>
        <begin position="200"/>
        <end position="260"/>
    </location>
</feature>
<keyword evidence="5 9" id="KW-0238">DNA-binding</keyword>
<feature type="region of interest" description="Disordered" evidence="11">
    <location>
        <begin position="86"/>
        <end position="114"/>
    </location>
</feature>
<dbReference type="SMART" id="SM00389">
    <property type="entry name" value="HOX"/>
    <property type="match status" value="1"/>
</dbReference>
<dbReference type="AlphaFoldDB" id="A0A3M7SPI7"/>
<dbReference type="EMBL" id="REGN01000982">
    <property type="protein sequence ID" value="RNA37764.1"/>
    <property type="molecule type" value="Genomic_DNA"/>
</dbReference>
<gene>
    <name evidence="14" type="ORF">BpHYR1_023946</name>
</gene>
<reference evidence="14 15" key="1">
    <citation type="journal article" date="2018" name="Sci. Rep.">
        <title>Genomic signatures of local adaptation to the degree of environmental predictability in rotifers.</title>
        <authorList>
            <person name="Franch-Gras L."/>
            <person name="Hahn C."/>
            <person name="Garcia-Roger E.M."/>
            <person name="Carmona M.J."/>
            <person name="Serra M."/>
            <person name="Gomez A."/>
        </authorList>
    </citation>
    <scope>NUCLEOTIDE SEQUENCE [LARGE SCALE GENOMIC DNA]</scope>
    <source>
        <strain evidence="14">HYR1</strain>
    </source>
</reference>
<evidence type="ECO:0000256" key="5">
    <source>
        <dbReference type="ARBA" id="ARBA00023125"/>
    </source>
</evidence>
<evidence type="ECO:0000256" key="2">
    <source>
        <dbReference type="ARBA" id="ARBA00005733"/>
    </source>
</evidence>
<evidence type="ECO:0000256" key="6">
    <source>
        <dbReference type="ARBA" id="ARBA00023155"/>
    </source>
</evidence>
<evidence type="ECO:0000313" key="14">
    <source>
        <dbReference type="EMBL" id="RNA37764.1"/>
    </source>
</evidence>